<evidence type="ECO:0000256" key="7">
    <source>
        <dbReference type="ARBA" id="ARBA00047671"/>
    </source>
</evidence>
<evidence type="ECO:0000256" key="1">
    <source>
        <dbReference type="ARBA" id="ARBA00022490"/>
    </source>
</evidence>
<dbReference type="CDD" id="cd00778">
    <property type="entry name" value="ProRS_core_arch_euk"/>
    <property type="match status" value="1"/>
</dbReference>
<dbReference type="SUPFAM" id="SSF52954">
    <property type="entry name" value="Class II aaRS ABD-related"/>
    <property type="match status" value="1"/>
</dbReference>
<keyword evidence="6 9" id="KW-0030">Aminoacyl-tRNA synthetase</keyword>
<dbReference type="SUPFAM" id="SSF55681">
    <property type="entry name" value="Class II aaRS and biotin synthetases"/>
    <property type="match status" value="1"/>
</dbReference>
<reference evidence="11 12" key="1">
    <citation type="submission" date="2019-01" db="EMBL/GenBank/DDBJ databases">
        <authorList>
            <person name="Chen W.-M."/>
        </authorList>
    </citation>
    <scope>NUCLEOTIDE SEQUENCE [LARGE SCALE GENOMIC DNA]</scope>
    <source>
        <strain evidence="11 12">FSY-15</strain>
    </source>
</reference>
<evidence type="ECO:0000256" key="5">
    <source>
        <dbReference type="ARBA" id="ARBA00022917"/>
    </source>
</evidence>
<dbReference type="GO" id="GO:0005737">
    <property type="term" value="C:cytoplasm"/>
    <property type="evidence" value="ECO:0007669"/>
    <property type="project" value="UniProtKB-SubCell"/>
</dbReference>
<organism evidence="11 12">
    <name type="scientific">Sandaracinomonas limnophila</name>
    <dbReference type="NCBI Taxonomy" id="1862386"/>
    <lineage>
        <taxon>Bacteria</taxon>
        <taxon>Pseudomonadati</taxon>
        <taxon>Bacteroidota</taxon>
        <taxon>Cytophagia</taxon>
        <taxon>Cytophagales</taxon>
        <taxon>Flectobacillaceae</taxon>
        <taxon>Sandaracinomonas</taxon>
    </lineage>
</organism>
<dbReference type="InterPro" id="IPR036621">
    <property type="entry name" value="Anticodon-bd_dom_sf"/>
</dbReference>
<dbReference type="Pfam" id="PF03129">
    <property type="entry name" value="HGTP_anticodon"/>
    <property type="match status" value="1"/>
</dbReference>
<keyword evidence="4 9" id="KW-0067">ATP-binding</keyword>
<comment type="caution">
    <text evidence="11">The sequence shown here is derived from an EMBL/GenBank/DDBJ whole genome shotgun (WGS) entry which is preliminary data.</text>
</comment>
<dbReference type="PANTHER" id="PTHR43382:SF2">
    <property type="entry name" value="BIFUNCTIONAL GLUTAMATE_PROLINE--TRNA LIGASE"/>
    <property type="match status" value="1"/>
</dbReference>
<evidence type="ECO:0000256" key="8">
    <source>
        <dbReference type="ARBA" id="ARBA00060806"/>
    </source>
</evidence>
<dbReference type="HAMAP" id="MF_01571">
    <property type="entry name" value="Pro_tRNA_synth_type3"/>
    <property type="match status" value="1"/>
</dbReference>
<dbReference type="GO" id="GO:0017101">
    <property type="term" value="C:aminoacyl-tRNA synthetase multienzyme complex"/>
    <property type="evidence" value="ECO:0007669"/>
    <property type="project" value="TreeGrafter"/>
</dbReference>
<comment type="catalytic activity">
    <reaction evidence="7 9">
        <text>tRNA(Pro) + L-proline + ATP = L-prolyl-tRNA(Pro) + AMP + diphosphate</text>
        <dbReference type="Rhea" id="RHEA:14305"/>
        <dbReference type="Rhea" id="RHEA-COMP:9700"/>
        <dbReference type="Rhea" id="RHEA-COMP:9702"/>
        <dbReference type="ChEBI" id="CHEBI:30616"/>
        <dbReference type="ChEBI" id="CHEBI:33019"/>
        <dbReference type="ChEBI" id="CHEBI:60039"/>
        <dbReference type="ChEBI" id="CHEBI:78442"/>
        <dbReference type="ChEBI" id="CHEBI:78532"/>
        <dbReference type="ChEBI" id="CHEBI:456215"/>
        <dbReference type="EC" id="6.1.1.15"/>
    </reaction>
</comment>
<dbReference type="PROSITE" id="PS50862">
    <property type="entry name" value="AA_TRNA_LIGASE_II"/>
    <property type="match status" value="1"/>
</dbReference>
<dbReference type="Gene3D" id="3.30.110.30">
    <property type="entry name" value="C-terminal domain of ProRS"/>
    <property type="match status" value="1"/>
</dbReference>
<evidence type="ECO:0000256" key="6">
    <source>
        <dbReference type="ARBA" id="ARBA00023146"/>
    </source>
</evidence>
<keyword evidence="3 9" id="KW-0547">Nucleotide-binding</keyword>
<evidence type="ECO:0000256" key="9">
    <source>
        <dbReference type="HAMAP-Rule" id="MF_01571"/>
    </source>
</evidence>
<evidence type="ECO:0000256" key="4">
    <source>
        <dbReference type="ARBA" id="ARBA00022840"/>
    </source>
</evidence>
<dbReference type="InterPro" id="IPR004499">
    <property type="entry name" value="Pro-tRNA-ligase_IIa_arc-type"/>
</dbReference>
<comment type="similarity">
    <text evidence="8 9">Belongs to the class-II aminoacyl-tRNA synthetase family. ProS type 3 subfamily.</text>
</comment>
<dbReference type="InterPro" id="IPR017449">
    <property type="entry name" value="Pro-tRNA_synth_II"/>
</dbReference>
<dbReference type="GO" id="GO:0005524">
    <property type="term" value="F:ATP binding"/>
    <property type="evidence" value="ECO:0007669"/>
    <property type="project" value="UniProtKB-UniRule"/>
</dbReference>
<sequence>MSKSLPSRSENYSEWYNELVKRADLAENSAVRGCMVIKPYGFSIWEKMQRALDDMFKETSHTNAYFPLFIPKSYLSKEASHVEGFAKECAVVTHYRLKNDPNGGGVIVDPEAKLEEELIVRPTSETVIWSTYKNWIQSYRDLPLLINQWANVVRWEMRTRLFLRTAEFLWQEGHTAHSSKQEAIEETEQMLEVYANFAENFMAVPVIKGIKTANERFAGAEETYCIEAMMQDGKALQAGTSHFLGQNFAKAFDVKFLNKENQQEFVWGTSWGVSTRLMGALIMAHSDDQGLVLPPKLAPIQVVIVPIFKGEEQLNNIKSKIDPIVKELRSKGVSVKFDTTDNQSPGFKFAEYELKGVPIRLAIGNRDIENGTIELARRDTKSKQSMPFEGIVDSVVNTLDEIQHAIYQKALDFRTENTHQVNTWEEFQIQIEKGGFISAHWDGTSETEEQIKELTKATIRCIPLDAKEEVGTCVYSGKPSGRRVIFARAY</sequence>
<keyword evidence="2 9" id="KW-0436">Ligase</keyword>
<dbReference type="SMART" id="SM00946">
    <property type="entry name" value="ProRS-C_1"/>
    <property type="match status" value="1"/>
</dbReference>
<dbReference type="Proteomes" id="UP000282832">
    <property type="component" value="Unassembled WGS sequence"/>
</dbReference>
<keyword evidence="1 9" id="KW-0963">Cytoplasm</keyword>
<keyword evidence="5 9" id="KW-0648">Protein biosynthesis</keyword>
<dbReference type="CDD" id="cd00862">
    <property type="entry name" value="ProRS_anticodon_zinc"/>
    <property type="match status" value="1"/>
</dbReference>
<dbReference type="GO" id="GO:0006433">
    <property type="term" value="P:prolyl-tRNA aminoacylation"/>
    <property type="evidence" value="ECO:0007669"/>
    <property type="project" value="UniProtKB-UniRule"/>
</dbReference>
<dbReference type="InterPro" id="IPR004154">
    <property type="entry name" value="Anticodon-bd"/>
</dbReference>
<accession>A0A437PMH2</accession>
<dbReference type="InterPro" id="IPR002314">
    <property type="entry name" value="aa-tRNA-synt_IIb"/>
</dbReference>
<evidence type="ECO:0000259" key="10">
    <source>
        <dbReference type="PROSITE" id="PS50862"/>
    </source>
</evidence>
<dbReference type="InterPro" id="IPR006195">
    <property type="entry name" value="aa-tRNA-synth_II"/>
</dbReference>
<dbReference type="OrthoDB" id="9809052at2"/>
<evidence type="ECO:0000256" key="2">
    <source>
        <dbReference type="ARBA" id="ARBA00022598"/>
    </source>
</evidence>
<dbReference type="EC" id="6.1.1.15" evidence="9"/>
<name>A0A437PMH2_9BACT</name>
<comment type="function">
    <text evidence="9">Catalyzes the attachment of proline to tRNA(Pro) in a two-step reaction: proline is first activated by ATP to form Pro-AMP and then transferred to the acceptor end of tRNA(Pro).</text>
</comment>
<dbReference type="Gene3D" id="3.40.50.800">
    <property type="entry name" value="Anticodon-binding domain"/>
    <property type="match status" value="1"/>
</dbReference>
<protein>
    <recommendedName>
        <fullName evidence="9">Proline--tRNA ligase</fullName>
        <ecNumber evidence="9">6.1.1.15</ecNumber>
    </recommendedName>
    <alternativeName>
        <fullName evidence="9">Prolyl-tRNA synthetase</fullName>
        <shortName evidence="9">ProRS</shortName>
    </alternativeName>
</protein>
<dbReference type="Gene3D" id="3.30.930.10">
    <property type="entry name" value="Bira Bifunctional Protein, Domain 2"/>
    <property type="match status" value="1"/>
</dbReference>
<dbReference type="InterPro" id="IPR045864">
    <property type="entry name" value="aa-tRNA-synth_II/BPL/LPL"/>
</dbReference>
<dbReference type="PANTHER" id="PTHR43382">
    <property type="entry name" value="PROLYL-TRNA SYNTHETASE"/>
    <property type="match status" value="1"/>
</dbReference>
<dbReference type="RefSeq" id="WP_127805089.1">
    <property type="nucleotide sequence ID" value="NZ_SACY01000005.1"/>
</dbReference>
<dbReference type="EMBL" id="SACY01000005">
    <property type="protein sequence ID" value="RVU23483.1"/>
    <property type="molecule type" value="Genomic_DNA"/>
</dbReference>
<dbReference type="Pfam" id="PF09180">
    <property type="entry name" value="ProRS-C_1"/>
    <property type="match status" value="1"/>
</dbReference>
<dbReference type="GO" id="GO:0004827">
    <property type="term" value="F:proline-tRNA ligase activity"/>
    <property type="evidence" value="ECO:0007669"/>
    <property type="project" value="UniProtKB-UniRule"/>
</dbReference>
<comment type="subcellular location">
    <subcellularLocation>
        <location evidence="9">Cytoplasm</location>
    </subcellularLocation>
</comment>
<keyword evidence="12" id="KW-1185">Reference proteome</keyword>
<evidence type="ECO:0000313" key="12">
    <source>
        <dbReference type="Proteomes" id="UP000282832"/>
    </source>
</evidence>
<evidence type="ECO:0000256" key="3">
    <source>
        <dbReference type="ARBA" id="ARBA00022741"/>
    </source>
</evidence>
<proteinExistence type="inferred from homology"/>
<dbReference type="InterPro" id="IPR033721">
    <property type="entry name" value="ProRS_core_arch_euk"/>
</dbReference>
<dbReference type="InterPro" id="IPR016061">
    <property type="entry name" value="Pro-tRNA_ligase_II_C"/>
</dbReference>
<dbReference type="Pfam" id="PF00587">
    <property type="entry name" value="tRNA-synt_2b"/>
    <property type="match status" value="1"/>
</dbReference>
<gene>
    <name evidence="9" type="primary">proS</name>
    <name evidence="11" type="ORF">EOJ36_10405</name>
</gene>
<dbReference type="SUPFAM" id="SSF64586">
    <property type="entry name" value="C-terminal domain of ProRS"/>
    <property type="match status" value="1"/>
</dbReference>
<dbReference type="FunFam" id="3.30.930.10:FF:000023">
    <property type="entry name" value="Proline--tRNA ligase"/>
    <property type="match status" value="1"/>
</dbReference>
<dbReference type="AlphaFoldDB" id="A0A437PMH2"/>
<comment type="domain">
    <text evidence="9">Consists of three domains: the N-terminal catalytic domain, the anticodon-binding domain and the C-terminal extension.</text>
</comment>
<dbReference type="NCBIfam" id="TIGR00408">
    <property type="entry name" value="proS_fam_I"/>
    <property type="match status" value="1"/>
</dbReference>
<feature type="domain" description="Aminoacyl-transfer RNA synthetases class-II family profile" evidence="10">
    <location>
        <begin position="27"/>
        <end position="294"/>
    </location>
</feature>
<comment type="subunit">
    <text evidence="9">Homodimer.</text>
</comment>
<evidence type="ECO:0000313" key="11">
    <source>
        <dbReference type="EMBL" id="RVU23483.1"/>
    </source>
</evidence>